<keyword evidence="2" id="KW-1185">Reference proteome</keyword>
<protein>
    <submittedName>
        <fullName evidence="1">NLR family, pyrin domain-containing 2</fullName>
    </submittedName>
</protein>
<name>A0ABQ0FMM3_APOSI</name>
<evidence type="ECO:0000313" key="1">
    <source>
        <dbReference type="EMBL" id="GAB1300487.1"/>
    </source>
</evidence>
<proteinExistence type="predicted"/>
<dbReference type="EMBL" id="BAAFST010000017">
    <property type="protein sequence ID" value="GAB1300487.1"/>
    <property type="molecule type" value="Genomic_DNA"/>
</dbReference>
<dbReference type="Proteomes" id="UP001623349">
    <property type="component" value="Unassembled WGS sequence"/>
</dbReference>
<evidence type="ECO:0000313" key="2">
    <source>
        <dbReference type="Proteomes" id="UP001623349"/>
    </source>
</evidence>
<gene>
    <name evidence="1" type="ORF">APTSU1_001572500</name>
</gene>
<sequence>MLCGCSITPSNCDDFSETLRSNRNLNTLDLSQNAMGTDAVKTFCEALKLQICPLQTFR</sequence>
<dbReference type="SUPFAM" id="SSF52047">
    <property type="entry name" value="RNI-like"/>
    <property type="match status" value="1"/>
</dbReference>
<comment type="caution">
    <text evidence="1">The sequence shown here is derived from an EMBL/GenBank/DDBJ whole genome shotgun (WGS) entry which is preliminary data.</text>
</comment>
<reference evidence="1 2" key="1">
    <citation type="submission" date="2024-08" db="EMBL/GenBank/DDBJ databases">
        <title>The draft genome of Apodemus speciosus.</title>
        <authorList>
            <person name="Nabeshima K."/>
            <person name="Suzuki S."/>
            <person name="Onuma M."/>
        </authorList>
    </citation>
    <scope>NUCLEOTIDE SEQUENCE [LARGE SCALE GENOMIC DNA]</scope>
    <source>
        <strain evidence="1">IB14-021</strain>
    </source>
</reference>
<dbReference type="Gene3D" id="3.80.10.10">
    <property type="entry name" value="Ribonuclease Inhibitor"/>
    <property type="match status" value="1"/>
</dbReference>
<accession>A0ABQ0FMM3</accession>
<dbReference type="InterPro" id="IPR032675">
    <property type="entry name" value="LRR_dom_sf"/>
</dbReference>
<organism evidence="1 2">
    <name type="scientific">Apodemus speciosus</name>
    <name type="common">Large Japanese field mouse</name>
    <dbReference type="NCBI Taxonomy" id="105296"/>
    <lineage>
        <taxon>Eukaryota</taxon>
        <taxon>Metazoa</taxon>
        <taxon>Chordata</taxon>
        <taxon>Craniata</taxon>
        <taxon>Vertebrata</taxon>
        <taxon>Euteleostomi</taxon>
        <taxon>Mammalia</taxon>
        <taxon>Eutheria</taxon>
        <taxon>Euarchontoglires</taxon>
        <taxon>Glires</taxon>
        <taxon>Rodentia</taxon>
        <taxon>Myomorpha</taxon>
        <taxon>Muroidea</taxon>
        <taxon>Muridae</taxon>
        <taxon>Murinae</taxon>
        <taxon>Apodemus</taxon>
    </lineage>
</organism>